<dbReference type="Proteomes" id="UP000677228">
    <property type="component" value="Unassembled WGS sequence"/>
</dbReference>
<reference evidence="1" key="1">
    <citation type="submission" date="2021-02" db="EMBL/GenBank/DDBJ databases">
        <authorList>
            <person name="Nowell W R."/>
        </authorList>
    </citation>
    <scope>NUCLEOTIDE SEQUENCE</scope>
</reference>
<proteinExistence type="predicted"/>
<evidence type="ECO:0000313" key="1">
    <source>
        <dbReference type="EMBL" id="CAF1649368.1"/>
    </source>
</evidence>
<evidence type="ECO:0000313" key="3">
    <source>
        <dbReference type="Proteomes" id="UP000677228"/>
    </source>
</evidence>
<name>A0A8S2G8J1_9BILA</name>
<organism evidence="1 3">
    <name type="scientific">Didymodactylos carnosus</name>
    <dbReference type="NCBI Taxonomy" id="1234261"/>
    <lineage>
        <taxon>Eukaryota</taxon>
        <taxon>Metazoa</taxon>
        <taxon>Spiralia</taxon>
        <taxon>Gnathifera</taxon>
        <taxon>Rotifera</taxon>
        <taxon>Eurotatoria</taxon>
        <taxon>Bdelloidea</taxon>
        <taxon>Philodinida</taxon>
        <taxon>Philodinidae</taxon>
        <taxon>Didymodactylos</taxon>
    </lineage>
</organism>
<evidence type="ECO:0000313" key="2">
    <source>
        <dbReference type="EMBL" id="CAF4494901.1"/>
    </source>
</evidence>
<gene>
    <name evidence="1" type="ORF">OVA965_LOCUS44736</name>
    <name evidence="2" type="ORF">TMI583_LOCUS47720</name>
</gene>
<accession>A0A8S2G8J1</accession>
<dbReference type="AlphaFoldDB" id="A0A8S2G8J1"/>
<feature type="non-terminal residue" evidence="1">
    <location>
        <position position="1"/>
    </location>
</feature>
<dbReference type="EMBL" id="CAJOBA010093684">
    <property type="protein sequence ID" value="CAF4494901.1"/>
    <property type="molecule type" value="Genomic_DNA"/>
</dbReference>
<comment type="caution">
    <text evidence="1">The sequence shown here is derived from an EMBL/GenBank/DDBJ whole genome shotgun (WGS) entry which is preliminary data.</text>
</comment>
<dbReference type="EMBL" id="CAJNOK010065513">
    <property type="protein sequence ID" value="CAF1649368.1"/>
    <property type="molecule type" value="Genomic_DNA"/>
</dbReference>
<sequence length="126" mass="14662">SIISGHYEAIVANYSLHRTRLIELLNNLPIMDNENITNTIEKVYRDCLYYQMQMNMARKNIQKCRQLLKQNVNDDEYIEQPEKKNISSDYIRVLVDLITNALASLSAVLQQNQNSKLLLTSNSTQR</sequence>
<protein>
    <submittedName>
        <fullName evidence="1">Uncharacterized protein</fullName>
    </submittedName>
</protein>
<dbReference type="Proteomes" id="UP000682733">
    <property type="component" value="Unassembled WGS sequence"/>
</dbReference>